<dbReference type="SUPFAM" id="SSF103473">
    <property type="entry name" value="MFS general substrate transporter"/>
    <property type="match status" value="1"/>
</dbReference>
<comment type="subcellular location">
    <subcellularLocation>
        <location evidence="1">Membrane</location>
        <topology evidence="1">Multi-pass membrane protein</topology>
    </subcellularLocation>
</comment>
<proteinExistence type="predicted"/>
<feature type="transmembrane region" description="Helical" evidence="5">
    <location>
        <begin position="137"/>
        <end position="163"/>
    </location>
</feature>
<dbReference type="PANTHER" id="PTHR23507">
    <property type="entry name" value="ZGC:174356"/>
    <property type="match status" value="1"/>
</dbReference>
<dbReference type="AlphaFoldDB" id="A0AAD6HWW9"/>
<protein>
    <recommendedName>
        <fullName evidence="6">Major facilitator superfamily (MFS) profile domain-containing protein</fullName>
    </recommendedName>
</protein>
<dbReference type="PANTHER" id="PTHR23507:SF1">
    <property type="entry name" value="FI18259P1-RELATED"/>
    <property type="match status" value="1"/>
</dbReference>
<feature type="transmembrane region" description="Helical" evidence="5">
    <location>
        <begin position="21"/>
        <end position="38"/>
    </location>
</feature>
<dbReference type="GO" id="GO:0022857">
    <property type="term" value="F:transmembrane transporter activity"/>
    <property type="evidence" value="ECO:0007669"/>
    <property type="project" value="InterPro"/>
</dbReference>
<evidence type="ECO:0000256" key="5">
    <source>
        <dbReference type="SAM" id="Phobius"/>
    </source>
</evidence>
<evidence type="ECO:0000313" key="8">
    <source>
        <dbReference type="Proteomes" id="UP001215712"/>
    </source>
</evidence>
<sequence>MNTEASPLLGQQKQPSTWTSVYLLSFAFFILAGTYALLSVPLIQLIEDNICRHYVGQGSIEPGEGNCKNDQIQTQLAFVTGLLPSVESIVGLIVGFPYGVMGDKIGRKPILYLAIIGNILFTASKLAVLAFPGTLPISFIIATPLLLAIGGGPTVHIATLYTMTSDLVDSSERYVPTI</sequence>
<dbReference type="EMBL" id="JAQJAN010000001">
    <property type="protein sequence ID" value="KAJ5740324.1"/>
    <property type="molecule type" value="Genomic_DNA"/>
</dbReference>
<dbReference type="InterPro" id="IPR036259">
    <property type="entry name" value="MFS_trans_sf"/>
</dbReference>
<evidence type="ECO:0000259" key="6">
    <source>
        <dbReference type="PROSITE" id="PS50850"/>
    </source>
</evidence>
<comment type="caution">
    <text evidence="7">The sequence shown here is derived from an EMBL/GenBank/DDBJ whole genome shotgun (WGS) entry which is preliminary data.</text>
</comment>
<reference evidence="7" key="2">
    <citation type="submission" date="2023-01" db="EMBL/GenBank/DDBJ databases">
        <authorList>
            <person name="Petersen C."/>
        </authorList>
    </citation>
    <scope>NUCLEOTIDE SEQUENCE</scope>
    <source>
        <strain evidence="7">IBT 17514</strain>
    </source>
</reference>
<dbReference type="InterPro" id="IPR020846">
    <property type="entry name" value="MFS_dom"/>
</dbReference>
<dbReference type="PROSITE" id="PS50850">
    <property type="entry name" value="MFS"/>
    <property type="match status" value="1"/>
</dbReference>
<dbReference type="Gene3D" id="1.20.1250.20">
    <property type="entry name" value="MFS general substrate transporter like domains"/>
    <property type="match status" value="1"/>
</dbReference>
<dbReference type="GO" id="GO:0016020">
    <property type="term" value="C:membrane"/>
    <property type="evidence" value="ECO:0007669"/>
    <property type="project" value="UniProtKB-SubCell"/>
</dbReference>
<keyword evidence="8" id="KW-1185">Reference proteome</keyword>
<evidence type="ECO:0000313" key="7">
    <source>
        <dbReference type="EMBL" id="KAJ5740324.1"/>
    </source>
</evidence>
<organism evidence="7 8">
    <name type="scientific">Penicillium malachiteum</name>
    <dbReference type="NCBI Taxonomy" id="1324776"/>
    <lineage>
        <taxon>Eukaryota</taxon>
        <taxon>Fungi</taxon>
        <taxon>Dikarya</taxon>
        <taxon>Ascomycota</taxon>
        <taxon>Pezizomycotina</taxon>
        <taxon>Eurotiomycetes</taxon>
        <taxon>Eurotiomycetidae</taxon>
        <taxon>Eurotiales</taxon>
        <taxon>Aspergillaceae</taxon>
        <taxon>Penicillium</taxon>
    </lineage>
</organism>
<name>A0AAD6HWW9_9EURO</name>
<keyword evidence="4 5" id="KW-0472">Membrane</keyword>
<accession>A0AAD6HWW9</accession>
<reference evidence="7" key="1">
    <citation type="journal article" date="2023" name="IMA Fungus">
        <title>Comparative genomic study of the Penicillium genus elucidates a diverse pangenome and 15 lateral gene transfer events.</title>
        <authorList>
            <person name="Petersen C."/>
            <person name="Sorensen T."/>
            <person name="Nielsen M.R."/>
            <person name="Sondergaard T.E."/>
            <person name="Sorensen J.L."/>
            <person name="Fitzpatrick D.A."/>
            <person name="Frisvad J.C."/>
            <person name="Nielsen K.L."/>
        </authorList>
    </citation>
    <scope>NUCLEOTIDE SEQUENCE</scope>
    <source>
        <strain evidence="7">IBT 17514</strain>
    </source>
</reference>
<evidence type="ECO:0000256" key="3">
    <source>
        <dbReference type="ARBA" id="ARBA00022989"/>
    </source>
</evidence>
<keyword evidence="2 5" id="KW-0812">Transmembrane</keyword>
<dbReference type="Proteomes" id="UP001215712">
    <property type="component" value="Unassembled WGS sequence"/>
</dbReference>
<feature type="transmembrane region" description="Helical" evidence="5">
    <location>
        <begin position="76"/>
        <end position="98"/>
    </location>
</feature>
<evidence type="ECO:0000256" key="4">
    <source>
        <dbReference type="ARBA" id="ARBA00023136"/>
    </source>
</evidence>
<feature type="domain" description="Major facilitator superfamily (MFS) profile" evidence="6">
    <location>
        <begin position="20"/>
        <end position="178"/>
    </location>
</feature>
<gene>
    <name evidence="7" type="ORF">N7493_000196</name>
</gene>
<evidence type="ECO:0000256" key="1">
    <source>
        <dbReference type="ARBA" id="ARBA00004141"/>
    </source>
</evidence>
<keyword evidence="3 5" id="KW-1133">Transmembrane helix</keyword>
<feature type="transmembrane region" description="Helical" evidence="5">
    <location>
        <begin position="110"/>
        <end position="131"/>
    </location>
</feature>
<evidence type="ECO:0000256" key="2">
    <source>
        <dbReference type="ARBA" id="ARBA00022692"/>
    </source>
</evidence>